<keyword evidence="1" id="KW-0175">Coiled coil</keyword>
<dbReference type="STRING" id="1121025.SAMN02745249_00438"/>
<evidence type="ECO:0000313" key="3">
    <source>
        <dbReference type="EMBL" id="SHE43969.1"/>
    </source>
</evidence>
<evidence type="ECO:0000259" key="2">
    <source>
        <dbReference type="Pfam" id="PF18848"/>
    </source>
</evidence>
<dbReference type="OrthoDB" id="4393931at2"/>
<sequence length="380" mass="43634">MKQLFTFPSEELLQEDTVYITIVQELHATTLTNDKDRIQFENLISEARKRVEESELKEKDALLEQLNRALNNRDSLVKFIGALVIYITPNDIFFYHLSISVTDHVYISELPYILPVAANAQYTRDYHLLVLNRESIRLFEGHGDKLQELDLSEYEEAPVDLETALGTEKEGGSLNFGTYSTGSSQAGSGQFFHGHNETSQEKDIDRERYFRLVDRFIIDNFSNELNYPLIVYSVEENQSVFKEISNNRYLNDVNIIGSAAGLSVPDIQKKVSETIRKLNDSEREELLARLRETSPENRIENIPDDLTSASLQGRIDHLFLEKDFNIPGSITDDGLYDETDDRNNFIHELVQNVLNSKGNVYILEHEEMPENTPIAATLRY</sequence>
<feature type="domain" description="Bacterial archaeo-eukaryotic release factor family 6" evidence="2">
    <location>
        <begin position="125"/>
        <end position="275"/>
    </location>
</feature>
<proteinExistence type="predicted"/>
<dbReference type="AlphaFoldDB" id="A0A1M4THI1"/>
<protein>
    <recommendedName>
        <fullName evidence="2">Bacterial archaeo-eukaryotic release factor family 6 domain-containing protein</fullName>
    </recommendedName>
</protein>
<gene>
    <name evidence="3" type="ORF">SAMN02745249_00438</name>
</gene>
<reference evidence="3 4" key="1">
    <citation type="submission" date="2016-11" db="EMBL/GenBank/DDBJ databases">
        <authorList>
            <person name="Jaros S."/>
            <person name="Januszkiewicz K."/>
            <person name="Wedrychowicz H."/>
        </authorList>
    </citation>
    <scope>NUCLEOTIDE SEQUENCE [LARGE SCALE GENOMIC DNA]</scope>
    <source>
        <strain evidence="3 4">DSM 15692</strain>
    </source>
</reference>
<evidence type="ECO:0000313" key="4">
    <source>
        <dbReference type="Proteomes" id="UP000184128"/>
    </source>
</evidence>
<dbReference type="EMBL" id="FQUF01000005">
    <property type="protein sequence ID" value="SHE43969.1"/>
    <property type="molecule type" value="Genomic_DNA"/>
</dbReference>
<feature type="coiled-coil region" evidence="1">
    <location>
        <begin position="37"/>
        <end position="72"/>
    </location>
</feature>
<dbReference type="InterPro" id="IPR040628">
    <property type="entry name" value="BaeRF_family6"/>
</dbReference>
<accession>A0A1M4THI1</accession>
<name>A0A1M4THI1_9LACT</name>
<dbReference type="RefSeq" id="WP_073295631.1">
    <property type="nucleotide sequence ID" value="NZ_FQUF01000005.1"/>
</dbReference>
<dbReference type="Pfam" id="PF18848">
    <property type="entry name" value="baeRF_family6"/>
    <property type="match status" value="1"/>
</dbReference>
<dbReference type="Proteomes" id="UP000184128">
    <property type="component" value="Unassembled WGS sequence"/>
</dbReference>
<evidence type="ECO:0000256" key="1">
    <source>
        <dbReference type="SAM" id="Coils"/>
    </source>
</evidence>
<keyword evidence="4" id="KW-1185">Reference proteome</keyword>
<organism evidence="3 4">
    <name type="scientific">Atopostipes suicloacalis DSM 15692</name>
    <dbReference type="NCBI Taxonomy" id="1121025"/>
    <lineage>
        <taxon>Bacteria</taxon>
        <taxon>Bacillati</taxon>
        <taxon>Bacillota</taxon>
        <taxon>Bacilli</taxon>
        <taxon>Lactobacillales</taxon>
        <taxon>Carnobacteriaceae</taxon>
        <taxon>Atopostipes</taxon>
    </lineage>
</organism>